<proteinExistence type="predicted"/>
<reference evidence="2 3" key="1">
    <citation type="submission" date="2017-09" db="EMBL/GenBank/DDBJ databases">
        <title>Depth-based differentiation of microbial function through sediment-hosted aquifers and enrichment of novel symbionts in the deep terrestrial subsurface.</title>
        <authorList>
            <person name="Probst A.J."/>
            <person name="Ladd B."/>
            <person name="Jarett J.K."/>
            <person name="Geller-Mcgrath D.E."/>
            <person name="Sieber C.M."/>
            <person name="Emerson J.B."/>
            <person name="Anantharaman K."/>
            <person name="Thomas B.C."/>
            <person name="Malmstrom R."/>
            <person name="Stieglmeier M."/>
            <person name="Klingl A."/>
            <person name="Woyke T."/>
            <person name="Ryan C.M."/>
            <person name="Banfield J.F."/>
        </authorList>
    </citation>
    <scope>NUCLEOTIDE SEQUENCE [LARGE SCALE GENOMIC DNA]</scope>
    <source>
        <strain evidence="2">CG23_combo_of_CG06-09_8_20_14_all_48_7</strain>
    </source>
</reference>
<dbReference type="EMBL" id="PCRF01000158">
    <property type="protein sequence ID" value="PIP16281.1"/>
    <property type="molecule type" value="Genomic_DNA"/>
</dbReference>
<evidence type="ECO:0000313" key="2">
    <source>
        <dbReference type="EMBL" id="PIP16281.1"/>
    </source>
</evidence>
<feature type="domain" description="DUF4034" evidence="1">
    <location>
        <begin position="69"/>
        <end position="165"/>
    </location>
</feature>
<accession>A0A2G9YCM3</accession>
<name>A0A2G9YCM3_9BACT</name>
<dbReference type="AlphaFoldDB" id="A0A2G9YCM3"/>
<protein>
    <recommendedName>
        <fullName evidence="1">DUF4034 domain-containing protein</fullName>
    </recommendedName>
</protein>
<dbReference type="Pfam" id="PF13226">
    <property type="entry name" value="DUF4034"/>
    <property type="match status" value="1"/>
</dbReference>
<comment type="caution">
    <text evidence="2">The sequence shown here is derived from an EMBL/GenBank/DDBJ whole genome shotgun (WGS) entry which is preliminary data.</text>
</comment>
<evidence type="ECO:0000313" key="3">
    <source>
        <dbReference type="Proteomes" id="UP000230392"/>
    </source>
</evidence>
<dbReference type="Proteomes" id="UP000230392">
    <property type="component" value="Unassembled WGS sequence"/>
</dbReference>
<dbReference type="Gene3D" id="1.25.40.10">
    <property type="entry name" value="Tetratricopeptide repeat domain"/>
    <property type="match status" value="1"/>
</dbReference>
<sequence length="352" mass="40145">MKKKHMLMGVFATAMLVGFGAAKILVGFRAVNTFSKDATAVRAGDTALSDTGNAPLVDGRAERDNFYSQVGKLLQAEKFDQLDAMVDNLRNTRPHLLGGGSKLALFYSDLESWGKLEDRLQLFQKWADARPDSATARIALAWGYINYAWQARGSGWASEVKKEGWNLFAERLKKSRGILEETEKMTTKDPYLYYDFIWVAIGEGWDREKMEEVFKKGVAADPTYYPLYFSKANYLLPRWHGEPGDWVKFAEEAADMTKKTEGSSLYARIIQFIILKHRGTAEFKLDTGIFERSDIFWPKLKQGYEDKARLYPGSLEDAHAFCFFACLAQDRETARRLFARIGNRPNEEIWGK</sequence>
<dbReference type="InterPro" id="IPR011990">
    <property type="entry name" value="TPR-like_helical_dom_sf"/>
</dbReference>
<gene>
    <name evidence="2" type="ORF">COX46_03260</name>
</gene>
<evidence type="ECO:0000259" key="1">
    <source>
        <dbReference type="Pfam" id="PF13226"/>
    </source>
</evidence>
<dbReference type="InterPro" id="IPR025115">
    <property type="entry name" value="DUF4034"/>
</dbReference>
<feature type="non-terminal residue" evidence="2">
    <location>
        <position position="352"/>
    </location>
</feature>
<organism evidence="2 3">
    <name type="scientific">bacterium (Candidatus Ratteibacteria) CG23_combo_of_CG06-09_8_20_14_all_48_7</name>
    <dbReference type="NCBI Taxonomy" id="2014292"/>
    <lineage>
        <taxon>Bacteria</taxon>
        <taxon>Candidatus Ratteibacteria</taxon>
    </lineage>
</organism>